<dbReference type="EMBL" id="LR797267">
    <property type="protein sequence ID" value="CAB4198066.1"/>
    <property type="molecule type" value="Genomic_DNA"/>
</dbReference>
<sequence>MHAKAHSTFKHSTFEEFENIGVGRAVLCVANGFSFEENVDTIRELQENVDIMACDKTMGHLLDNGIVPTYVMVCDANVDFERYMEKWKYQLEDTILFINVCANPKWSHNGNWKKIVFFSNRDVLDSHLEFSALSKCPNFIPAGTNVSNAMVILLTQSDNDGRRNLFGYDKLLLIGFDYSWKHGGKYYAFDESGDGKANYMRHSYLVAPNGDLVYSSGNLVFSMDWLKTYVSAFRLPVIQCAASSILSFAGKAANLREQMKYSFKPEDRGPVRSAVKELRAIKAREQELISKINNIGRDHFWAQYRTV</sequence>
<evidence type="ECO:0000259" key="1">
    <source>
        <dbReference type="Pfam" id="PF01973"/>
    </source>
</evidence>
<dbReference type="GO" id="GO:0016301">
    <property type="term" value="F:kinase activity"/>
    <property type="evidence" value="ECO:0007669"/>
    <property type="project" value="UniProtKB-KW"/>
</dbReference>
<accession>A0A6J5PG89</accession>
<dbReference type="PANTHER" id="PTHR41786:SF1">
    <property type="entry name" value="6-HYDROXYMETHYLPTERIN DIPHOSPHOKINASE MPTE-LIKE DOMAIN-CONTAINING PROTEIN"/>
    <property type="match status" value="1"/>
</dbReference>
<evidence type="ECO:0000313" key="3">
    <source>
        <dbReference type="EMBL" id="CAB4198066.1"/>
    </source>
</evidence>
<evidence type="ECO:0000313" key="2">
    <source>
        <dbReference type="EMBL" id="CAB4170077.1"/>
    </source>
</evidence>
<dbReference type="EMBL" id="LR796854">
    <property type="protein sequence ID" value="CAB4170077.1"/>
    <property type="molecule type" value="Genomic_DNA"/>
</dbReference>
<evidence type="ECO:0000313" key="4">
    <source>
        <dbReference type="EMBL" id="CAB4210849.1"/>
    </source>
</evidence>
<reference evidence="2" key="1">
    <citation type="submission" date="2020-05" db="EMBL/GenBank/DDBJ databases">
        <authorList>
            <person name="Chiriac C."/>
            <person name="Salcher M."/>
            <person name="Ghai R."/>
            <person name="Kavagutti S V."/>
        </authorList>
    </citation>
    <scope>NUCLEOTIDE SEQUENCE</scope>
</reference>
<keyword evidence="2" id="KW-0418">Kinase</keyword>
<organism evidence="2">
    <name type="scientific">uncultured Caudovirales phage</name>
    <dbReference type="NCBI Taxonomy" id="2100421"/>
    <lineage>
        <taxon>Viruses</taxon>
        <taxon>Duplodnaviria</taxon>
        <taxon>Heunggongvirae</taxon>
        <taxon>Uroviricota</taxon>
        <taxon>Caudoviricetes</taxon>
        <taxon>Peduoviridae</taxon>
        <taxon>Maltschvirus</taxon>
        <taxon>Maltschvirus maltsch</taxon>
    </lineage>
</organism>
<feature type="domain" description="6-hydroxymethylpterin diphosphokinase MptE-like" evidence="1">
    <location>
        <begin position="8"/>
        <end position="181"/>
    </location>
</feature>
<gene>
    <name evidence="3" type="ORF">UFOVP1318_52</name>
    <name evidence="4" type="ORF">UFOVP1430_50</name>
    <name evidence="2" type="ORF">UFOVP903_52</name>
</gene>
<protein>
    <submittedName>
        <fullName evidence="2">6-hydroxymethylpterin diphosphokinase MptE-like</fullName>
    </submittedName>
</protein>
<dbReference type="Pfam" id="PF01973">
    <property type="entry name" value="MptE-like"/>
    <property type="match status" value="1"/>
</dbReference>
<name>A0A6J5PG89_9CAUD</name>
<proteinExistence type="predicted"/>
<dbReference type="PANTHER" id="PTHR41786">
    <property type="entry name" value="MOTILITY ACCESSORY FACTOR MAF"/>
    <property type="match status" value="1"/>
</dbReference>
<dbReference type="InterPro" id="IPR002826">
    <property type="entry name" value="MptE-like"/>
</dbReference>
<keyword evidence="2" id="KW-0808">Transferase</keyword>
<dbReference type="EMBL" id="LR797363">
    <property type="protein sequence ID" value="CAB4210849.1"/>
    <property type="molecule type" value="Genomic_DNA"/>
</dbReference>